<name>A0ABT6VSK1_9ACTN</name>
<organism evidence="3 4">
    <name type="scientific">Streptantibioticus silvisoli</name>
    <dbReference type="NCBI Taxonomy" id="2705255"/>
    <lineage>
        <taxon>Bacteria</taxon>
        <taxon>Bacillati</taxon>
        <taxon>Actinomycetota</taxon>
        <taxon>Actinomycetes</taxon>
        <taxon>Kitasatosporales</taxon>
        <taxon>Streptomycetaceae</taxon>
        <taxon>Streptantibioticus</taxon>
    </lineage>
</organism>
<feature type="domain" description="HTH marR-type" evidence="2">
    <location>
        <begin position="44"/>
        <end position="174"/>
    </location>
</feature>
<sequence length="174" mass="18686">MTAAPASPDPDPEAPAAPELPAAAEAPAAPDPAPDPGTDPDRTALHAWRGLRTLLLERHDRRKEVADALGMSFNRVKALRRVAAEPLTLRALAEFLVVDAPYTTVIVDDLVRRGLADRTPHPDDRRCKVVRVTAAGRAAAREADRIMDTPPPALRTLAPRDLAALDRIVAELLG</sequence>
<dbReference type="InterPro" id="IPR000835">
    <property type="entry name" value="HTH_MarR-typ"/>
</dbReference>
<dbReference type="EMBL" id="JAAGKO020000002">
    <property type="protein sequence ID" value="MDI5961451.1"/>
    <property type="molecule type" value="Genomic_DNA"/>
</dbReference>
<dbReference type="Pfam" id="PF12802">
    <property type="entry name" value="MarR_2"/>
    <property type="match status" value="1"/>
</dbReference>
<dbReference type="SMART" id="SM00347">
    <property type="entry name" value="HTH_MARR"/>
    <property type="match status" value="1"/>
</dbReference>
<dbReference type="PANTHER" id="PTHR33164">
    <property type="entry name" value="TRANSCRIPTIONAL REGULATOR, MARR FAMILY"/>
    <property type="match status" value="1"/>
</dbReference>
<dbReference type="Gene3D" id="1.10.10.10">
    <property type="entry name" value="Winged helix-like DNA-binding domain superfamily/Winged helix DNA-binding domain"/>
    <property type="match status" value="1"/>
</dbReference>
<dbReference type="InterPro" id="IPR036388">
    <property type="entry name" value="WH-like_DNA-bd_sf"/>
</dbReference>
<evidence type="ECO:0000256" key="1">
    <source>
        <dbReference type="SAM" id="MobiDB-lite"/>
    </source>
</evidence>
<comment type="caution">
    <text evidence="3">The sequence shown here is derived from an EMBL/GenBank/DDBJ whole genome shotgun (WGS) entry which is preliminary data.</text>
</comment>
<evidence type="ECO:0000313" key="4">
    <source>
        <dbReference type="Proteomes" id="UP001156398"/>
    </source>
</evidence>
<proteinExistence type="predicted"/>
<dbReference type="PROSITE" id="PS50995">
    <property type="entry name" value="HTH_MARR_2"/>
    <property type="match status" value="1"/>
</dbReference>
<dbReference type="RefSeq" id="WP_282704361.1">
    <property type="nucleotide sequence ID" value="NZ_JAAGKO020000002.1"/>
</dbReference>
<feature type="region of interest" description="Disordered" evidence="1">
    <location>
        <begin position="1"/>
        <end position="43"/>
    </location>
</feature>
<evidence type="ECO:0000313" key="3">
    <source>
        <dbReference type="EMBL" id="MDI5961451.1"/>
    </source>
</evidence>
<dbReference type="SUPFAM" id="SSF46785">
    <property type="entry name" value="Winged helix' DNA-binding domain"/>
    <property type="match status" value="1"/>
</dbReference>
<dbReference type="PANTHER" id="PTHR33164:SF57">
    <property type="entry name" value="MARR-FAMILY TRANSCRIPTIONAL REGULATOR"/>
    <property type="match status" value="1"/>
</dbReference>
<reference evidence="3 4" key="1">
    <citation type="submission" date="2023-05" db="EMBL/GenBank/DDBJ databases">
        <title>Streptantibioticus silvisoli sp. nov., acidotolerant actinomycetes 1 from pine litter.</title>
        <authorList>
            <person name="Swiecimska M."/>
            <person name="Golinska P."/>
            <person name="Sangal V."/>
            <person name="Wachnowicz B."/>
            <person name="Goodfellow M."/>
        </authorList>
    </citation>
    <scope>NUCLEOTIDE SEQUENCE [LARGE SCALE GENOMIC DNA]</scope>
    <source>
        <strain evidence="3 4">SL54</strain>
    </source>
</reference>
<gene>
    <name evidence="3" type="ORF">POF43_001695</name>
</gene>
<protein>
    <submittedName>
        <fullName evidence="3">MarR family transcriptional regulator</fullName>
    </submittedName>
</protein>
<feature type="compositionally biased region" description="Low complexity" evidence="1">
    <location>
        <begin position="16"/>
        <end position="28"/>
    </location>
</feature>
<dbReference type="Proteomes" id="UP001156398">
    <property type="component" value="Unassembled WGS sequence"/>
</dbReference>
<dbReference type="InterPro" id="IPR039422">
    <property type="entry name" value="MarR/SlyA-like"/>
</dbReference>
<accession>A0ABT6VSK1</accession>
<keyword evidence="4" id="KW-1185">Reference proteome</keyword>
<dbReference type="InterPro" id="IPR036390">
    <property type="entry name" value="WH_DNA-bd_sf"/>
</dbReference>
<evidence type="ECO:0000259" key="2">
    <source>
        <dbReference type="PROSITE" id="PS50995"/>
    </source>
</evidence>